<feature type="region of interest" description="Disordered" evidence="2">
    <location>
        <begin position="532"/>
        <end position="566"/>
    </location>
</feature>
<feature type="region of interest" description="Disordered" evidence="2">
    <location>
        <begin position="608"/>
        <end position="645"/>
    </location>
</feature>
<feature type="compositionally biased region" description="Low complexity" evidence="2">
    <location>
        <begin position="105"/>
        <end position="126"/>
    </location>
</feature>
<dbReference type="AlphaFoldDB" id="A0A8S1LU73"/>
<reference evidence="3" key="1">
    <citation type="submission" date="2021-01" db="EMBL/GenBank/DDBJ databases">
        <authorList>
            <consortium name="Genoscope - CEA"/>
            <person name="William W."/>
        </authorList>
    </citation>
    <scope>NUCLEOTIDE SEQUENCE</scope>
</reference>
<comment type="caution">
    <text evidence="3">The sequence shown here is derived from an EMBL/GenBank/DDBJ whole genome shotgun (WGS) entry which is preliminary data.</text>
</comment>
<proteinExistence type="predicted"/>
<keyword evidence="4" id="KW-1185">Reference proteome</keyword>
<feature type="compositionally biased region" description="Basic and acidic residues" evidence="2">
    <location>
        <begin position="218"/>
        <end position="238"/>
    </location>
</feature>
<feature type="compositionally biased region" description="Basic and acidic residues" evidence="2">
    <location>
        <begin position="130"/>
        <end position="141"/>
    </location>
</feature>
<evidence type="ECO:0000313" key="3">
    <source>
        <dbReference type="EMBL" id="CAD8069183.1"/>
    </source>
</evidence>
<feature type="region of interest" description="Disordered" evidence="2">
    <location>
        <begin position="294"/>
        <end position="316"/>
    </location>
</feature>
<evidence type="ECO:0000256" key="2">
    <source>
        <dbReference type="SAM" id="MobiDB-lite"/>
    </source>
</evidence>
<feature type="compositionally biased region" description="Basic and acidic residues" evidence="2">
    <location>
        <begin position="43"/>
        <end position="54"/>
    </location>
</feature>
<feature type="compositionally biased region" description="Polar residues" evidence="2">
    <location>
        <begin position="195"/>
        <end position="210"/>
    </location>
</feature>
<keyword evidence="1" id="KW-0175">Coiled coil</keyword>
<accession>A0A8S1LU73</accession>
<dbReference type="Proteomes" id="UP000688137">
    <property type="component" value="Unassembled WGS sequence"/>
</dbReference>
<name>A0A8S1LU73_PARPR</name>
<feature type="compositionally biased region" description="Basic and acidic residues" evidence="2">
    <location>
        <begin position="612"/>
        <end position="643"/>
    </location>
</feature>
<feature type="region of interest" description="Disordered" evidence="2">
    <location>
        <begin position="35"/>
        <end position="247"/>
    </location>
</feature>
<sequence>MSNAIIGRKVDKEVLFNIDGQPINDDVKVLKFAATPQPQLVKQSKESVKKEKTNKQQNNQNNNSSQKTIPKKSTQIPNSKKTTESNKQQPLKQSQTVFKNVTNHPKQSQLSSPESQKSPQQSPKYKSPIKRTEAPYREPRQFKPLSEQFPNLVGTLFEQKKFTEDVDDDDSQTSGTESYISDREQGDDEIRQAPQPEQLQRNLSKIVSTENNKKQVYSKKEEAERQERIRQQKLQQRERMKKYGKQQIVRAQTQREDCEQKFAWGVNQKKLQDEKIKFIKLQEEKEQERLLKIQQQEEEEEKEKPNQINLTKLFPESQDRESRYKKMWIEEAKKSVDKKQFSLSQRDKTKSPIKCKTQNSSKLNQDFFEQNAKNIIHEIKQQKKQKQKESIIKKHKIDYINRQVKAIFSSMKKRKWTPNKEFDNKVGPSVSLSRIKQKQDDLGVKEMFEEAENEAEDLNEQGIIKHYQQKVKNGKVMTTREVREFKEDQEKKQKKLQKFKTDLKDRKNITLKNPEPLTEKELKVKREMGQQIDIKGEVEQQIKKSQNKEPRNPQKAQKTSIQEPDLGEFIFAEAELPQYKGDYEEEQRMGYREQIELEIKDQILMQKKKRPAVREVLQEKPRQEYARKPQEREKGPKYRKEQKFVSQPRNPVFHDLGDVQLLEDDMFNAQHSKWTPYAGKLIDNSSDEEDDRDFLDKTTIQLRSNLKKGKENVGQKTYSKSVQGKKSVNFREPESEKKDYGNQYIIEQKEQLMRIVQNQKSKGQMTSDDDSDADFYKGYSSQIWLATDPMKRDVFIMSSKELMDLPHIQL</sequence>
<evidence type="ECO:0000313" key="4">
    <source>
        <dbReference type="Proteomes" id="UP000688137"/>
    </source>
</evidence>
<feature type="compositionally biased region" description="Polar residues" evidence="2">
    <location>
        <begin position="71"/>
        <end position="104"/>
    </location>
</feature>
<feature type="compositionally biased region" description="Low complexity" evidence="2">
    <location>
        <begin position="55"/>
        <end position="68"/>
    </location>
</feature>
<evidence type="ECO:0000256" key="1">
    <source>
        <dbReference type="SAM" id="Coils"/>
    </source>
</evidence>
<gene>
    <name evidence="3" type="ORF">PPRIM_AZ9-3.1.T0430239</name>
</gene>
<feature type="region of interest" description="Disordered" evidence="2">
    <location>
        <begin position="339"/>
        <end position="358"/>
    </location>
</feature>
<feature type="compositionally biased region" description="Basic and acidic residues" evidence="2">
    <location>
        <begin position="180"/>
        <end position="191"/>
    </location>
</feature>
<feature type="compositionally biased region" description="Polar residues" evidence="2">
    <location>
        <begin position="714"/>
        <end position="726"/>
    </location>
</feature>
<feature type="compositionally biased region" description="Basic and acidic residues" evidence="2">
    <location>
        <begin position="339"/>
        <end position="350"/>
    </location>
</feature>
<organism evidence="3 4">
    <name type="scientific">Paramecium primaurelia</name>
    <dbReference type="NCBI Taxonomy" id="5886"/>
    <lineage>
        <taxon>Eukaryota</taxon>
        <taxon>Sar</taxon>
        <taxon>Alveolata</taxon>
        <taxon>Ciliophora</taxon>
        <taxon>Intramacronucleata</taxon>
        <taxon>Oligohymenophorea</taxon>
        <taxon>Peniculida</taxon>
        <taxon>Parameciidae</taxon>
        <taxon>Paramecium</taxon>
    </lineage>
</organism>
<feature type="coiled-coil region" evidence="1">
    <location>
        <begin position="441"/>
        <end position="502"/>
    </location>
</feature>
<feature type="region of interest" description="Disordered" evidence="2">
    <location>
        <begin position="708"/>
        <end position="735"/>
    </location>
</feature>
<feature type="compositionally biased region" description="Basic and acidic residues" evidence="2">
    <location>
        <begin position="532"/>
        <end position="552"/>
    </location>
</feature>
<dbReference type="EMBL" id="CAJJDM010000043">
    <property type="protein sequence ID" value="CAD8069183.1"/>
    <property type="molecule type" value="Genomic_DNA"/>
</dbReference>
<protein>
    <submittedName>
        <fullName evidence="3">Uncharacterized protein</fullName>
    </submittedName>
</protein>